<keyword evidence="6" id="KW-1185">Reference proteome</keyword>
<keyword evidence="2" id="KW-0539">Nucleus</keyword>
<name>A0A1G4KEG7_9SACH</name>
<evidence type="ECO:0000256" key="3">
    <source>
        <dbReference type="SAM" id="MobiDB-lite"/>
    </source>
</evidence>
<accession>A0A1G4KEG7</accession>
<evidence type="ECO:0000313" key="6">
    <source>
        <dbReference type="Proteomes" id="UP000191144"/>
    </source>
</evidence>
<evidence type="ECO:0000313" key="5">
    <source>
        <dbReference type="EMBL" id="SCV02869.1"/>
    </source>
</evidence>
<dbReference type="OrthoDB" id="4036151at2759"/>
<feature type="compositionally biased region" description="Basic residues" evidence="3">
    <location>
        <begin position="146"/>
        <end position="175"/>
    </location>
</feature>
<dbReference type="InterPro" id="IPR019331">
    <property type="entry name" value="FAM192A/Fyv6_N"/>
</dbReference>
<sequence length="175" mass="20230">MSKDHQRKSQPLSFVKEGSADLEAQLLLEKRERARLDTDYKTKERLTLQEQLRLNAILKQEDFNALVKDRNSFNRLSVEDIEFYENLRKKAQSQKHNLEQSLEQQSRNFETRKKQAQESRSQSSATTMNTPSSDAAKRSQVPSRIVKPKSSTKTRLKGVIKKKHTESSKAAKKPT</sequence>
<proteinExistence type="predicted"/>
<reference evidence="6" key="1">
    <citation type="submission" date="2016-03" db="EMBL/GenBank/DDBJ databases">
        <authorList>
            <person name="Devillers Hugo."/>
        </authorList>
    </citation>
    <scope>NUCLEOTIDE SEQUENCE [LARGE SCALE GENOMIC DNA]</scope>
</reference>
<dbReference type="Proteomes" id="UP000191144">
    <property type="component" value="Chromosome H"/>
</dbReference>
<feature type="domain" description="FAM192A/Fyv6 N-terminal" evidence="4">
    <location>
        <begin position="15"/>
        <end position="109"/>
    </location>
</feature>
<dbReference type="Pfam" id="PF10187">
    <property type="entry name" value="FAM192A_Fyv6_N"/>
    <property type="match status" value="1"/>
</dbReference>
<evidence type="ECO:0000259" key="4">
    <source>
        <dbReference type="Pfam" id="PF10187"/>
    </source>
</evidence>
<gene>
    <name evidence="5" type="ORF">LAME_0H05864G</name>
</gene>
<dbReference type="EMBL" id="LT598480">
    <property type="protein sequence ID" value="SCV02869.1"/>
    <property type="molecule type" value="Genomic_DNA"/>
</dbReference>
<evidence type="ECO:0000256" key="2">
    <source>
        <dbReference type="ARBA" id="ARBA00023242"/>
    </source>
</evidence>
<dbReference type="GO" id="GO:0005634">
    <property type="term" value="C:nucleus"/>
    <property type="evidence" value="ECO:0007669"/>
    <property type="project" value="UniProtKB-SubCell"/>
</dbReference>
<feature type="compositionally biased region" description="Polar residues" evidence="3">
    <location>
        <begin position="99"/>
        <end position="108"/>
    </location>
</feature>
<feature type="region of interest" description="Disordered" evidence="3">
    <location>
        <begin position="92"/>
        <end position="175"/>
    </location>
</feature>
<evidence type="ECO:0000256" key="1">
    <source>
        <dbReference type="ARBA" id="ARBA00004123"/>
    </source>
</evidence>
<dbReference type="AlphaFoldDB" id="A0A1G4KEG7"/>
<protein>
    <submittedName>
        <fullName evidence="5">LAME_0H05864g1_1</fullName>
    </submittedName>
</protein>
<feature type="compositionally biased region" description="Polar residues" evidence="3">
    <location>
        <begin position="118"/>
        <end position="133"/>
    </location>
</feature>
<organism evidence="5 6">
    <name type="scientific">Lachancea meyersii CBS 8951</name>
    <dbReference type="NCBI Taxonomy" id="1266667"/>
    <lineage>
        <taxon>Eukaryota</taxon>
        <taxon>Fungi</taxon>
        <taxon>Dikarya</taxon>
        <taxon>Ascomycota</taxon>
        <taxon>Saccharomycotina</taxon>
        <taxon>Saccharomycetes</taxon>
        <taxon>Saccharomycetales</taxon>
        <taxon>Saccharomycetaceae</taxon>
        <taxon>Lachancea</taxon>
    </lineage>
</organism>
<comment type="subcellular location">
    <subcellularLocation>
        <location evidence="1">Nucleus</location>
    </subcellularLocation>
</comment>